<evidence type="ECO:0000313" key="1">
    <source>
        <dbReference type="EMBL" id="KAJ1162840.1"/>
    </source>
</evidence>
<reference evidence="1" key="1">
    <citation type="journal article" date="2022" name="bioRxiv">
        <title>Sequencing and chromosome-scale assembly of the giantPleurodeles waltlgenome.</title>
        <authorList>
            <person name="Brown T."/>
            <person name="Elewa A."/>
            <person name="Iarovenko S."/>
            <person name="Subramanian E."/>
            <person name="Araus A.J."/>
            <person name="Petzold A."/>
            <person name="Susuki M."/>
            <person name="Suzuki K.-i.T."/>
            <person name="Hayashi T."/>
            <person name="Toyoda A."/>
            <person name="Oliveira C."/>
            <person name="Osipova E."/>
            <person name="Leigh N.D."/>
            <person name="Simon A."/>
            <person name="Yun M.H."/>
        </authorList>
    </citation>
    <scope>NUCLEOTIDE SEQUENCE</scope>
    <source>
        <strain evidence="1">20211129_DDA</strain>
        <tissue evidence="1">Liver</tissue>
    </source>
</reference>
<dbReference type="EMBL" id="JANPWB010000008">
    <property type="protein sequence ID" value="KAJ1162840.1"/>
    <property type="molecule type" value="Genomic_DNA"/>
</dbReference>
<dbReference type="Proteomes" id="UP001066276">
    <property type="component" value="Chromosome 4_2"/>
</dbReference>
<gene>
    <name evidence="1" type="ORF">NDU88_003305</name>
</gene>
<sequence>MNIYEMFLQMLEKHFTPKMSIVFKQHKFFSRVQGHDEDVMTYVAALRWLAVRCDFRDLNDSLIRDQIVHCMNNKKVKEKLLSIDPSLEEYVQKARSMEHTEAWIKEIETKGYMKNSNKETTVEVKEFKVKKQGKAVGNNGVKAMEKKSLNVICYRCGCPGHIASSPMCAL</sequence>
<comment type="caution">
    <text evidence="1">The sequence shown here is derived from an EMBL/GenBank/DDBJ whole genome shotgun (WGS) entry which is preliminary data.</text>
</comment>
<organism evidence="1 2">
    <name type="scientific">Pleurodeles waltl</name>
    <name type="common">Iberian ribbed newt</name>
    <dbReference type="NCBI Taxonomy" id="8319"/>
    <lineage>
        <taxon>Eukaryota</taxon>
        <taxon>Metazoa</taxon>
        <taxon>Chordata</taxon>
        <taxon>Craniata</taxon>
        <taxon>Vertebrata</taxon>
        <taxon>Euteleostomi</taxon>
        <taxon>Amphibia</taxon>
        <taxon>Batrachia</taxon>
        <taxon>Caudata</taxon>
        <taxon>Salamandroidea</taxon>
        <taxon>Salamandridae</taxon>
        <taxon>Pleurodelinae</taxon>
        <taxon>Pleurodeles</taxon>
    </lineage>
</organism>
<evidence type="ECO:0008006" key="3">
    <source>
        <dbReference type="Google" id="ProtNLM"/>
    </source>
</evidence>
<evidence type="ECO:0000313" key="2">
    <source>
        <dbReference type="Proteomes" id="UP001066276"/>
    </source>
</evidence>
<keyword evidence="2" id="KW-1185">Reference proteome</keyword>
<dbReference type="AlphaFoldDB" id="A0AAV7SF15"/>
<proteinExistence type="predicted"/>
<accession>A0AAV7SF15</accession>
<dbReference type="PANTHER" id="PTHR33198">
    <property type="entry name" value="ANK_REP_REGION DOMAIN-CONTAINING PROTEIN-RELATED"/>
    <property type="match status" value="1"/>
</dbReference>
<protein>
    <recommendedName>
        <fullName evidence="3">CCHC-type domain-containing protein</fullName>
    </recommendedName>
</protein>
<name>A0AAV7SF15_PLEWA</name>